<feature type="transmembrane region" description="Helical" evidence="1">
    <location>
        <begin position="12"/>
        <end position="31"/>
    </location>
</feature>
<proteinExistence type="predicted"/>
<keyword evidence="1" id="KW-1133">Transmembrane helix</keyword>
<accession>A0ABT6QS04</accession>
<keyword evidence="1" id="KW-0812">Transmembrane</keyword>
<evidence type="ECO:0000313" key="2">
    <source>
        <dbReference type="EMBL" id="MDI2592967.1"/>
    </source>
</evidence>
<dbReference type="RefSeq" id="WP_282316142.1">
    <property type="nucleotide sequence ID" value="NZ_JARBWL010000002.1"/>
</dbReference>
<evidence type="ECO:0000256" key="1">
    <source>
        <dbReference type="SAM" id="Phobius"/>
    </source>
</evidence>
<reference evidence="2 3" key="1">
    <citation type="submission" date="2023-02" db="EMBL/GenBank/DDBJ databases">
        <title>Pseudomonas chrutzelriedensis sp. nov., a potently antifungal strain isolated from moss.</title>
        <authorList>
            <person name="Schnyder A."/>
            <person name="Kalawong R."/>
            <person name="Eberl L."/>
            <person name="Agnoli K."/>
        </authorList>
    </citation>
    <scope>NUCLEOTIDE SEQUENCE [LARGE SCALE GENOMIC DNA]</scope>
    <source>
        <strain evidence="2 3">681</strain>
    </source>
</reference>
<organism evidence="2 3">
    <name type="scientific">Pseudomonas fungipugnans</name>
    <dbReference type="NCBI Taxonomy" id="3024217"/>
    <lineage>
        <taxon>Bacteria</taxon>
        <taxon>Pseudomonadati</taxon>
        <taxon>Pseudomonadota</taxon>
        <taxon>Gammaproteobacteria</taxon>
        <taxon>Pseudomonadales</taxon>
        <taxon>Pseudomonadaceae</taxon>
        <taxon>Pseudomonas</taxon>
    </lineage>
</organism>
<sequence length="219" mass="25325">MKRRLKVRRRCWPWMAFFMLFVCLTSFHYPIDILILHIGKPYSTVAKDSTFSVEGNTAIYPGDPNDATNPPHPSSTWISSPTIIEFDDPVYGFRLPPTIFGAVTYDNLKVLSMTTSPMIKTLPFENAVEQLAELQSTLQTRHWLLQPVEENDWFKIETAADRERLQAKLFDQADGIDLYVPEKYNLMLLIKCYARCNERDPKTAKYLIDVSVGRDYFSD</sequence>
<keyword evidence="1" id="KW-0472">Membrane</keyword>
<dbReference type="EMBL" id="JARBWL010000002">
    <property type="protein sequence ID" value="MDI2592967.1"/>
    <property type="molecule type" value="Genomic_DNA"/>
</dbReference>
<name>A0ABT6QS04_9PSED</name>
<dbReference type="Proteomes" id="UP001159100">
    <property type="component" value="Unassembled WGS sequence"/>
</dbReference>
<gene>
    <name evidence="2" type="ORF">POF45_16240</name>
</gene>
<protein>
    <submittedName>
        <fullName evidence="2">Uncharacterized protein</fullName>
    </submittedName>
</protein>
<comment type="caution">
    <text evidence="2">The sequence shown here is derived from an EMBL/GenBank/DDBJ whole genome shotgun (WGS) entry which is preliminary data.</text>
</comment>
<evidence type="ECO:0000313" key="3">
    <source>
        <dbReference type="Proteomes" id="UP001159100"/>
    </source>
</evidence>
<keyword evidence="3" id="KW-1185">Reference proteome</keyword>